<dbReference type="OrthoDB" id="6183970at2"/>
<gene>
    <name evidence="2" type="ORF">CUN91_00580</name>
</gene>
<name>A0A2K8K4B5_CARRU</name>
<dbReference type="EMBL" id="CP024798">
    <property type="protein sequence ID" value="ATX33450.1"/>
    <property type="molecule type" value="Genomic_DNA"/>
</dbReference>
<dbReference type="Proteomes" id="UP000230531">
    <property type="component" value="Chromosome"/>
</dbReference>
<reference evidence="2 3" key="1">
    <citation type="submission" date="2017-11" db="EMBL/GenBank/DDBJ databases">
        <title>The genome sequence of Candidatus Carsonella ruddii from the psyllid Bactericera trigonica.</title>
        <authorList>
            <person name="Katsir L."/>
            <person name="Zhepu R."/>
            <person name="Piasezky A."/>
            <person name="Jong J."/>
            <person name="Sela N."/>
            <person name="Freilich S."/>
            <person name="Bahar O."/>
        </authorList>
    </citation>
    <scope>NUCLEOTIDE SEQUENCE [LARGE SCALE GENOMIC DNA]</scope>
    <source>
        <strain evidence="2 3">BT</strain>
    </source>
</reference>
<sequence length="175" mass="21243">MNNFNIFQEILNNYNFLFKNFNIKNLGIKTLSNLKININKTYFNLENICIIKNINDNNYLLQFKDTNLLKQIIKKNFFENYGFQIKQSKNNLELIIPKLSVEFRNNVLKILKNEYFIHKDNIENYRKKFLLNIKRNFKSIDEINNLEKKLNKEILFCKNKLKNLFENFSNKILNE</sequence>
<evidence type="ECO:0000313" key="2">
    <source>
        <dbReference type="EMBL" id="ATX33450.1"/>
    </source>
</evidence>
<accession>A0A2K8K4B5</accession>
<feature type="domain" description="Ribosome recycling factor" evidence="1">
    <location>
        <begin position="26"/>
        <end position="173"/>
    </location>
</feature>
<proteinExistence type="predicted"/>
<dbReference type="AlphaFoldDB" id="A0A2K8K4B5"/>
<dbReference type="Pfam" id="PF01765">
    <property type="entry name" value="RRF"/>
    <property type="match status" value="1"/>
</dbReference>
<dbReference type="Gene3D" id="3.30.1360.40">
    <property type="match status" value="1"/>
</dbReference>
<dbReference type="InterPro" id="IPR023584">
    <property type="entry name" value="Ribosome_recyc_fac_dom"/>
</dbReference>
<evidence type="ECO:0000259" key="1">
    <source>
        <dbReference type="Pfam" id="PF01765"/>
    </source>
</evidence>
<dbReference type="InterPro" id="IPR036191">
    <property type="entry name" value="RRF_sf"/>
</dbReference>
<dbReference type="Gene3D" id="1.10.132.20">
    <property type="entry name" value="Ribosome-recycling factor"/>
    <property type="match status" value="1"/>
</dbReference>
<dbReference type="RefSeq" id="WP_157801520.1">
    <property type="nucleotide sequence ID" value="NZ_CP024798.1"/>
</dbReference>
<organism evidence="2 3">
    <name type="scientific">Carsonella ruddii</name>
    <dbReference type="NCBI Taxonomy" id="114186"/>
    <lineage>
        <taxon>Bacteria</taxon>
        <taxon>Pseudomonadati</taxon>
        <taxon>Pseudomonadota</taxon>
        <taxon>Gammaproteobacteria</taxon>
        <taxon>Oceanospirillales</taxon>
        <taxon>Halomonadaceae</taxon>
        <taxon>Zymobacter group</taxon>
        <taxon>Candidatus Carsonella</taxon>
    </lineage>
</organism>
<protein>
    <recommendedName>
        <fullName evidence="1">Ribosome recycling factor domain-containing protein</fullName>
    </recommendedName>
</protein>
<dbReference type="SUPFAM" id="SSF55194">
    <property type="entry name" value="Ribosome recycling factor, RRF"/>
    <property type="match status" value="1"/>
</dbReference>
<evidence type="ECO:0000313" key="3">
    <source>
        <dbReference type="Proteomes" id="UP000230531"/>
    </source>
</evidence>